<dbReference type="InterPro" id="IPR035919">
    <property type="entry name" value="EAL_sf"/>
</dbReference>
<dbReference type="Gene3D" id="3.30.70.270">
    <property type="match status" value="1"/>
</dbReference>
<dbReference type="Pfam" id="PF00563">
    <property type="entry name" value="EAL"/>
    <property type="match status" value="1"/>
</dbReference>
<sequence length="691" mass="76040">MTSRRNEFSLRTISMSSITWYASVAVGWTLIAYAVYRLAVTPEVDMVAELAMTACLLIALELLPLVQGRGHDPQGVVMSTPFGCAMLFIWGPWPAILMVAIASISADARAGKQWWKPTFNAGQYSISLYCGYLVMVAAGNKPTLSDPLRSFSLADMVWVIGVWAVYFVVNLALVAAVLTFRRNFRSMFTDDFLHYSAMTFSVLALSPLVVILAETTWELLPLLLIPLLLLYYTAQLSLEREHAASHDPLTGLPNRSALSFALEEAFDEYTHTSRPFGLMLIDLDDFKLVNDTLGHQIGDELLTEFAERLRQSVRTADHVARLGGDEFAVVVLDADQDEMLQVATRLRTALVEPVPLSAVELEVEVSIGLAVCPEHGTDKDELLRRADIAMYTAKADRTGVAAYSVHRDQNSADRLSLLAELRKALNTDELELYYQPKLATRDGSTLGVEALLRWQHPQRGKVPPDLFIPLAERSGIMPLLTERVIGLALAQMAAWRDAGMYVPIAVNVSPSDLIGDRLTDVIIAGLDSYSLPAAMLQLEITERMATQQIEAANNTLHRLRALGVTISLDDFGTGYSSLLRLHMLPVDEIKIDRVFVAAMSEDTESIGIVRALVDLAHARGLPAIAEGVETQDEWQVLYSLGCDGVQGWHVAMPMPHAQATAWVKARTALSPLAPRAHPTLDRGVTSHEKAI</sequence>
<feature type="domain" description="EAL" evidence="2">
    <location>
        <begin position="414"/>
        <end position="667"/>
    </location>
</feature>
<keyword evidence="1" id="KW-0812">Transmembrane</keyword>
<dbReference type="Proteomes" id="UP001164693">
    <property type="component" value="Chromosome"/>
</dbReference>
<dbReference type="PROSITE" id="PS50883">
    <property type="entry name" value="EAL"/>
    <property type="match status" value="1"/>
</dbReference>
<keyword evidence="1" id="KW-0472">Membrane</keyword>
<dbReference type="SMART" id="SM00052">
    <property type="entry name" value="EAL"/>
    <property type="match status" value="1"/>
</dbReference>
<dbReference type="InterPro" id="IPR052155">
    <property type="entry name" value="Biofilm_reg_signaling"/>
</dbReference>
<dbReference type="InterPro" id="IPR029787">
    <property type="entry name" value="Nucleotide_cyclase"/>
</dbReference>
<evidence type="ECO:0000313" key="4">
    <source>
        <dbReference type="EMBL" id="WAX58657.1"/>
    </source>
</evidence>
<evidence type="ECO:0000313" key="5">
    <source>
        <dbReference type="Proteomes" id="UP001164693"/>
    </source>
</evidence>
<proteinExistence type="predicted"/>
<feature type="transmembrane region" description="Helical" evidence="1">
    <location>
        <begin position="87"/>
        <end position="106"/>
    </location>
</feature>
<dbReference type="NCBIfam" id="TIGR00254">
    <property type="entry name" value="GGDEF"/>
    <property type="match status" value="1"/>
</dbReference>
<dbReference type="InterPro" id="IPR043128">
    <property type="entry name" value="Rev_trsase/Diguanyl_cyclase"/>
</dbReference>
<dbReference type="SUPFAM" id="SSF55073">
    <property type="entry name" value="Nucleotide cyclase"/>
    <property type="match status" value="1"/>
</dbReference>
<dbReference type="PANTHER" id="PTHR44757">
    <property type="entry name" value="DIGUANYLATE CYCLASE DGCP"/>
    <property type="match status" value="1"/>
</dbReference>
<keyword evidence="1" id="KW-1133">Transmembrane helix</keyword>
<dbReference type="PROSITE" id="PS50887">
    <property type="entry name" value="GGDEF"/>
    <property type="match status" value="1"/>
</dbReference>
<dbReference type="SUPFAM" id="SSF141868">
    <property type="entry name" value="EAL domain-like"/>
    <property type="match status" value="1"/>
</dbReference>
<dbReference type="CDD" id="cd01949">
    <property type="entry name" value="GGDEF"/>
    <property type="match status" value="1"/>
</dbReference>
<accession>A0ABY7K4V7</accession>
<dbReference type="InterPro" id="IPR000160">
    <property type="entry name" value="GGDEF_dom"/>
</dbReference>
<reference evidence="4" key="1">
    <citation type="submission" date="2022-05" db="EMBL/GenBank/DDBJ databases">
        <title>Jatrophihabitans sp. SB3-54 whole genome sequence.</title>
        <authorList>
            <person name="Suh M.K."/>
            <person name="Eom M.K."/>
            <person name="Kim J.S."/>
            <person name="Kim H.S."/>
            <person name="Do H.E."/>
            <person name="Shin Y.K."/>
            <person name="Lee J.-S."/>
        </authorList>
    </citation>
    <scope>NUCLEOTIDE SEQUENCE</scope>
    <source>
        <strain evidence="4">SB3-54</strain>
    </source>
</reference>
<dbReference type="CDD" id="cd01948">
    <property type="entry name" value="EAL"/>
    <property type="match status" value="1"/>
</dbReference>
<evidence type="ECO:0000259" key="2">
    <source>
        <dbReference type="PROSITE" id="PS50883"/>
    </source>
</evidence>
<protein>
    <submittedName>
        <fullName evidence="4">EAL domain-containing protein</fullName>
    </submittedName>
</protein>
<feature type="transmembrane region" description="Helical" evidence="1">
    <location>
        <begin position="158"/>
        <end position="180"/>
    </location>
</feature>
<feature type="transmembrane region" description="Helical" evidence="1">
    <location>
        <begin position="46"/>
        <end position="67"/>
    </location>
</feature>
<organism evidence="4 5">
    <name type="scientific">Jatrophihabitans cynanchi</name>
    <dbReference type="NCBI Taxonomy" id="2944128"/>
    <lineage>
        <taxon>Bacteria</taxon>
        <taxon>Bacillati</taxon>
        <taxon>Actinomycetota</taxon>
        <taxon>Actinomycetes</taxon>
        <taxon>Jatrophihabitantales</taxon>
        <taxon>Jatrophihabitantaceae</taxon>
        <taxon>Jatrophihabitans</taxon>
    </lineage>
</organism>
<evidence type="ECO:0000256" key="1">
    <source>
        <dbReference type="SAM" id="Phobius"/>
    </source>
</evidence>
<dbReference type="PANTHER" id="PTHR44757:SF2">
    <property type="entry name" value="BIOFILM ARCHITECTURE MAINTENANCE PROTEIN MBAA"/>
    <property type="match status" value="1"/>
</dbReference>
<dbReference type="SMART" id="SM00267">
    <property type="entry name" value="GGDEF"/>
    <property type="match status" value="1"/>
</dbReference>
<dbReference type="EMBL" id="CP097463">
    <property type="protein sequence ID" value="WAX58657.1"/>
    <property type="molecule type" value="Genomic_DNA"/>
</dbReference>
<dbReference type="InterPro" id="IPR001633">
    <property type="entry name" value="EAL_dom"/>
</dbReference>
<dbReference type="Pfam" id="PF00990">
    <property type="entry name" value="GGDEF"/>
    <property type="match status" value="1"/>
</dbReference>
<feature type="transmembrane region" description="Helical" evidence="1">
    <location>
        <begin position="20"/>
        <end position="39"/>
    </location>
</feature>
<name>A0ABY7K4V7_9ACTN</name>
<feature type="transmembrane region" description="Helical" evidence="1">
    <location>
        <begin position="192"/>
        <end position="213"/>
    </location>
</feature>
<evidence type="ECO:0000259" key="3">
    <source>
        <dbReference type="PROSITE" id="PS50887"/>
    </source>
</evidence>
<keyword evidence="5" id="KW-1185">Reference proteome</keyword>
<dbReference type="RefSeq" id="WP_269445197.1">
    <property type="nucleotide sequence ID" value="NZ_CP097463.1"/>
</dbReference>
<feature type="transmembrane region" description="Helical" evidence="1">
    <location>
        <begin position="118"/>
        <end position="138"/>
    </location>
</feature>
<gene>
    <name evidence="4" type="ORF">M6B22_07790</name>
</gene>
<dbReference type="Gene3D" id="3.20.20.450">
    <property type="entry name" value="EAL domain"/>
    <property type="match status" value="1"/>
</dbReference>
<feature type="domain" description="GGDEF" evidence="3">
    <location>
        <begin position="274"/>
        <end position="408"/>
    </location>
</feature>